<dbReference type="Proteomes" id="UP000829477">
    <property type="component" value="Segment"/>
</dbReference>
<evidence type="ECO:0000313" key="2">
    <source>
        <dbReference type="Proteomes" id="UP000829477"/>
    </source>
</evidence>
<reference evidence="1 2" key="1">
    <citation type="submission" date="2021-12" db="EMBL/GenBank/DDBJ databases">
        <authorList>
            <person name="Alrafaie A.M."/>
            <person name="Stafford G.P."/>
        </authorList>
    </citation>
    <scope>NUCLEOTIDE SEQUENCE [LARGE SCALE GENOMIC DNA]</scope>
</reference>
<keyword evidence="2" id="KW-1185">Reference proteome</keyword>
<sequence>MMLAEGGYNMEASLESYFDFNDYECVNSEAMAFHLADDEDKKRVDKPEFDFFKFKAGDIVEIVEPSSKIYTDSAALKKYYLEFERPKYIDDTIVSIGRKYVIKSVEYPVHNVTMNTVFHRIPLPSIHVYIDRPDELIRLQELGLNKDSDSTWVNYFSIRPVPTKGDLDLNKLSPDKLVRYTELVNEYDKVINARAHQDRIEQDILDLFNIPHRNKEEVLDMIKKKMEEE</sequence>
<name>A0AAE9FR44_9CAUD</name>
<evidence type="ECO:0000313" key="1">
    <source>
        <dbReference type="EMBL" id="UMO76926.1"/>
    </source>
</evidence>
<proteinExistence type="predicted"/>
<accession>A0AAE9FR44</accession>
<dbReference type="EMBL" id="OL799260">
    <property type="protein sequence ID" value="UMO76926.1"/>
    <property type="molecule type" value="Genomic_DNA"/>
</dbReference>
<protein>
    <submittedName>
        <fullName evidence="1">Uncharacterized protein</fullName>
    </submittedName>
</protein>
<organism evidence="1 2">
    <name type="scientific">Enterococcus phage phiSHEF16</name>
    <dbReference type="NCBI Taxonomy" id="2918650"/>
    <lineage>
        <taxon>Viruses</taxon>
        <taxon>Duplodnaviria</taxon>
        <taxon>Heunggongvirae</taxon>
        <taxon>Uroviricota</taxon>
        <taxon>Caudoviricetes</taxon>
        <taxon>Herelleviridae</taxon>
        <taxon>Brockvirinae</taxon>
        <taxon>Schiekvirus</taxon>
        <taxon>Schiekvirus Shef16</taxon>
    </lineage>
</organism>